<comment type="similarity">
    <text evidence="6">Belongs to the cyclic nucleotide phosphodiesterase family.</text>
</comment>
<dbReference type="PANTHER" id="PTHR11347">
    <property type="entry name" value="CYCLIC NUCLEOTIDE PHOSPHODIESTERASE"/>
    <property type="match status" value="1"/>
</dbReference>
<dbReference type="InterPro" id="IPR003607">
    <property type="entry name" value="HD/PDEase_dom"/>
</dbReference>
<evidence type="ECO:0000256" key="4">
    <source>
        <dbReference type="PIRSR" id="PIRSR623088-2"/>
    </source>
</evidence>
<evidence type="ECO:0000313" key="8">
    <source>
        <dbReference type="EMBL" id="KIM46927.1"/>
    </source>
</evidence>
<sequence length="424" mass="47861">MCSAILECHQPTLPLPASPRHWRRRSADVGGLHLATANNGQGQGWMGGDPVEIETTFAELLSDMHTETLNSVNENSLNSPPPDVPDSVRSRLIHSLDRWHFEPHNLPDEEAIACSLILFEALFRVEGMKEAVPLSMQQISAFIHHLRQIYRLENTYHNFEHALDVLQATQSYLKSAKMVPPPDILLQPNQTWKPKPFNRGSLVSCLGLREMFILYIAAIGHDVGHPGFSNRFMENANTPLSLVFSHKSALEQMHCQLLLTVMKHHGLGVLLDDPLHGNHLKKILLQTVLATDMGVHNDFMIRLKQVADGEAGSICMRQIIICQAILKNADISNPTRPYQVSRHWAKALMQEWTAQALLEEEFQLQQTVMSSDDPLKEAESQIFFISTFAKPLLQLTEKVVPELSMYGNVCKQNLKTWTRIKAEL</sequence>
<dbReference type="AlphaFoldDB" id="A0A0C2Z171"/>
<dbReference type="EMBL" id="KN831770">
    <property type="protein sequence ID" value="KIM46927.1"/>
    <property type="molecule type" value="Genomic_DNA"/>
</dbReference>
<dbReference type="CDD" id="cd00077">
    <property type="entry name" value="HDc"/>
    <property type="match status" value="1"/>
</dbReference>
<keyword evidence="2 6" id="KW-0378">Hydrolase</keyword>
<evidence type="ECO:0000313" key="9">
    <source>
        <dbReference type="Proteomes" id="UP000053424"/>
    </source>
</evidence>
<feature type="binding site" evidence="5">
    <location>
        <position position="222"/>
    </location>
    <ligand>
        <name>Zn(2+)</name>
        <dbReference type="ChEBI" id="CHEBI:29105"/>
        <label>1</label>
    </ligand>
</feature>
<feature type="binding site" evidence="4">
    <location>
        <begin position="157"/>
        <end position="161"/>
    </location>
    <ligand>
        <name>AMP</name>
        <dbReference type="ChEBI" id="CHEBI:456215"/>
    </ligand>
</feature>
<dbReference type="InterPro" id="IPR023174">
    <property type="entry name" value="PDEase_CS"/>
</dbReference>
<reference evidence="8 9" key="1">
    <citation type="submission" date="2014-04" db="EMBL/GenBank/DDBJ databases">
        <authorList>
            <consortium name="DOE Joint Genome Institute"/>
            <person name="Kuo A."/>
            <person name="Gay G."/>
            <person name="Dore J."/>
            <person name="Kohler A."/>
            <person name="Nagy L.G."/>
            <person name="Floudas D."/>
            <person name="Copeland A."/>
            <person name="Barry K.W."/>
            <person name="Cichocki N."/>
            <person name="Veneault-Fourrey C."/>
            <person name="LaButti K."/>
            <person name="Lindquist E.A."/>
            <person name="Lipzen A."/>
            <person name="Lundell T."/>
            <person name="Morin E."/>
            <person name="Murat C."/>
            <person name="Sun H."/>
            <person name="Tunlid A."/>
            <person name="Henrissat B."/>
            <person name="Grigoriev I.V."/>
            <person name="Hibbett D.S."/>
            <person name="Martin F."/>
            <person name="Nordberg H.P."/>
            <person name="Cantor M.N."/>
            <person name="Hua S.X."/>
        </authorList>
    </citation>
    <scope>NUCLEOTIDE SEQUENCE [LARGE SCALE GENOMIC DNA]</scope>
    <source>
        <strain evidence="9">h7</strain>
    </source>
</reference>
<evidence type="ECO:0000256" key="2">
    <source>
        <dbReference type="ARBA" id="ARBA00022801"/>
    </source>
</evidence>
<feature type="binding site" evidence="5">
    <location>
        <position position="221"/>
    </location>
    <ligand>
        <name>Zn(2+)</name>
        <dbReference type="ChEBI" id="CHEBI:29105"/>
        <label>1</label>
    </ligand>
</feature>
<feature type="active site" description="Proton donor" evidence="3">
    <location>
        <position position="157"/>
    </location>
</feature>
<dbReference type="GO" id="GO:0004114">
    <property type="term" value="F:3',5'-cyclic-nucleotide phosphodiesterase activity"/>
    <property type="evidence" value="ECO:0007669"/>
    <property type="project" value="InterPro"/>
</dbReference>
<dbReference type="PROSITE" id="PS51845">
    <property type="entry name" value="PDEASE_I_2"/>
    <property type="match status" value="1"/>
</dbReference>
<dbReference type="Gene3D" id="1.10.1300.10">
    <property type="entry name" value="3'5'-cyclic nucleotide phosphodiesterase, catalytic domain"/>
    <property type="match status" value="1"/>
</dbReference>
<feature type="binding site" evidence="5">
    <location>
        <position position="161"/>
    </location>
    <ligand>
        <name>Zn(2+)</name>
        <dbReference type="ChEBI" id="CHEBI:29105"/>
        <label>1</label>
    </ligand>
</feature>
<keyword evidence="9" id="KW-1185">Reference proteome</keyword>
<evidence type="ECO:0000256" key="3">
    <source>
        <dbReference type="PIRSR" id="PIRSR623088-1"/>
    </source>
</evidence>
<gene>
    <name evidence="8" type="ORF">M413DRAFT_63747</name>
</gene>
<dbReference type="GO" id="GO:0007165">
    <property type="term" value="P:signal transduction"/>
    <property type="evidence" value="ECO:0007669"/>
    <property type="project" value="InterPro"/>
</dbReference>
<dbReference type="InterPro" id="IPR023088">
    <property type="entry name" value="PDEase"/>
</dbReference>
<dbReference type="InterPro" id="IPR036971">
    <property type="entry name" value="PDEase_catalytic_dom_sf"/>
</dbReference>
<reference evidence="9" key="2">
    <citation type="submission" date="2015-01" db="EMBL/GenBank/DDBJ databases">
        <title>Evolutionary Origins and Diversification of the Mycorrhizal Mutualists.</title>
        <authorList>
            <consortium name="DOE Joint Genome Institute"/>
            <consortium name="Mycorrhizal Genomics Consortium"/>
            <person name="Kohler A."/>
            <person name="Kuo A."/>
            <person name="Nagy L.G."/>
            <person name="Floudas D."/>
            <person name="Copeland A."/>
            <person name="Barry K.W."/>
            <person name="Cichocki N."/>
            <person name="Veneault-Fourrey C."/>
            <person name="LaButti K."/>
            <person name="Lindquist E.A."/>
            <person name="Lipzen A."/>
            <person name="Lundell T."/>
            <person name="Morin E."/>
            <person name="Murat C."/>
            <person name="Riley R."/>
            <person name="Ohm R."/>
            <person name="Sun H."/>
            <person name="Tunlid A."/>
            <person name="Henrissat B."/>
            <person name="Grigoriev I.V."/>
            <person name="Hibbett D.S."/>
            <person name="Martin F."/>
        </authorList>
    </citation>
    <scope>NUCLEOTIDE SEQUENCE [LARGE SCALE GENOMIC DNA]</scope>
    <source>
        <strain evidence="9">h7</strain>
    </source>
</reference>
<evidence type="ECO:0000256" key="6">
    <source>
        <dbReference type="RuleBase" id="RU363067"/>
    </source>
</evidence>
<protein>
    <recommendedName>
        <fullName evidence="6">Phosphodiesterase</fullName>
        <ecNumber evidence="6">3.1.4.-</ecNumber>
    </recommendedName>
</protein>
<dbReference type="HOGENOM" id="CLU_013818_1_0_1"/>
<feature type="domain" description="PDEase" evidence="7">
    <location>
        <begin position="80"/>
        <end position="424"/>
    </location>
</feature>
<feature type="binding site" evidence="5">
    <location>
        <position position="222"/>
    </location>
    <ligand>
        <name>Zn(2+)</name>
        <dbReference type="ChEBI" id="CHEBI:29105"/>
        <label>2</label>
    </ligand>
</feature>
<evidence type="ECO:0000256" key="1">
    <source>
        <dbReference type="ARBA" id="ARBA00022723"/>
    </source>
</evidence>
<proteinExistence type="inferred from homology"/>
<dbReference type="STRING" id="686832.A0A0C2Z171"/>
<feature type="binding site" evidence="4">
    <location>
        <position position="381"/>
    </location>
    <ligand>
        <name>AMP</name>
        <dbReference type="ChEBI" id="CHEBI:456215"/>
    </ligand>
</feature>
<dbReference type="OrthoDB" id="546632at2759"/>
<dbReference type="PRINTS" id="PR00387">
    <property type="entry name" value="PDIESTERASE1"/>
</dbReference>
<feature type="non-terminal residue" evidence="8">
    <location>
        <position position="1"/>
    </location>
</feature>
<feature type="binding site" evidence="4">
    <location>
        <position position="222"/>
    </location>
    <ligand>
        <name>AMP</name>
        <dbReference type="ChEBI" id="CHEBI:456215"/>
    </ligand>
</feature>
<comment type="cofactor">
    <cofactor evidence="6">
        <name>a divalent metal cation</name>
        <dbReference type="ChEBI" id="CHEBI:60240"/>
    </cofactor>
    <text evidence="6">Binds 2 divalent metal cations per subunit. Site 1 may preferentially bind zinc ions, while site 2 has a preference for magnesium and/or manganese ions.</text>
</comment>
<evidence type="ECO:0000259" key="7">
    <source>
        <dbReference type="PROSITE" id="PS51845"/>
    </source>
</evidence>
<keyword evidence="1 5" id="KW-0479">Metal-binding</keyword>
<feature type="binding site" evidence="5">
    <location>
        <position position="330"/>
    </location>
    <ligand>
        <name>Zn(2+)</name>
        <dbReference type="ChEBI" id="CHEBI:29105"/>
        <label>1</label>
    </ligand>
</feature>
<dbReference type="SUPFAM" id="SSF109604">
    <property type="entry name" value="HD-domain/PDEase-like"/>
    <property type="match status" value="1"/>
</dbReference>
<dbReference type="Pfam" id="PF00233">
    <property type="entry name" value="PDEase_I"/>
    <property type="match status" value="1"/>
</dbReference>
<organism evidence="8 9">
    <name type="scientific">Hebeloma cylindrosporum</name>
    <dbReference type="NCBI Taxonomy" id="76867"/>
    <lineage>
        <taxon>Eukaryota</taxon>
        <taxon>Fungi</taxon>
        <taxon>Dikarya</taxon>
        <taxon>Basidiomycota</taxon>
        <taxon>Agaricomycotina</taxon>
        <taxon>Agaricomycetes</taxon>
        <taxon>Agaricomycetidae</taxon>
        <taxon>Agaricales</taxon>
        <taxon>Agaricineae</taxon>
        <taxon>Hymenogastraceae</taxon>
        <taxon>Hebeloma</taxon>
    </lineage>
</organism>
<dbReference type="PROSITE" id="PS00126">
    <property type="entry name" value="PDEASE_I_1"/>
    <property type="match status" value="1"/>
</dbReference>
<name>A0A0C2Z171_HEBCY</name>
<dbReference type="InterPro" id="IPR002073">
    <property type="entry name" value="PDEase_catalytic_dom"/>
</dbReference>
<evidence type="ECO:0000256" key="5">
    <source>
        <dbReference type="PIRSR" id="PIRSR623088-3"/>
    </source>
</evidence>
<accession>A0A0C2Z171</accession>
<dbReference type="EC" id="3.1.4.-" evidence="6"/>
<dbReference type="GO" id="GO:0046872">
    <property type="term" value="F:metal ion binding"/>
    <property type="evidence" value="ECO:0007669"/>
    <property type="project" value="UniProtKB-KW"/>
</dbReference>
<feature type="binding site" evidence="4">
    <location>
        <position position="330"/>
    </location>
    <ligand>
        <name>AMP</name>
        <dbReference type="ChEBI" id="CHEBI:456215"/>
    </ligand>
</feature>
<dbReference type="Proteomes" id="UP000053424">
    <property type="component" value="Unassembled WGS sequence"/>
</dbReference>
<dbReference type="SMART" id="SM00471">
    <property type="entry name" value="HDc"/>
    <property type="match status" value="1"/>
</dbReference>